<dbReference type="AlphaFoldDB" id="A0A918KIM8"/>
<organism evidence="2 3">
    <name type="scientific">Litorimonas cladophorae</name>
    <dbReference type="NCBI Taxonomy" id="1220491"/>
    <lineage>
        <taxon>Bacteria</taxon>
        <taxon>Pseudomonadati</taxon>
        <taxon>Pseudomonadota</taxon>
        <taxon>Alphaproteobacteria</taxon>
        <taxon>Maricaulales</taxon>
        <taxon>Robiginitomaculaceae</taxon>
    </lineage>
</organism>
<gene>
    <name evidence="2" type="ORF">GCM10011309_13250</name>
</gene>
<dbReference type="RefSeq" id="WP_189583042.1">
    <property type="nucleotide sequence ID" value="NZ_BMYV01000001.1"/>
</dbReference>
<dbReference type="EMBL" id="BMYV01000001">
    <property type="protein sequence ID" value="GGX64436.1"/>
    <property type="molecule type" value="Genomic_DNA"/>
</dbReference>
<sequence>MSGKSKEEIAFEILSKLKGVGIWGENNQEAILDMYAKCLEATSGLREIDGKKPVALRMPTQAPVAAPAVQAPSVAPQQVARAPHPAQNQVPAAFQAPPQQQATPAQQQQRVQQAYQQQTPPR</sequence>
<comment type="caution">
    <text evidence="2">The sequence shown here is derived from an EMBL/GenBank/DDBJ whole genome shotgun (WGS) entry which is preliminary data.</text>
</comment>
<evidence type="ECO:0000313" key="2">
    <source>
        <dbReference type="EMBL" id="GGX64436.1"/>
    </source>
</evidence>
<proteinExistence type="predicted"/>
<keyword evidence="3" id="KW-1185">Reference proteome</keyword>
<evidence type="ECO:0000256" key="1">
    <source>
        <dbReference type="SAM" id="MobiDB-lite"/>
    </source>
</evidence>
<evidence type="ECO:0000313" key="3">
    <source>
        <dbReference type="Proteomes" id="UP000600865"/>
    </source>
</evidence>
<reference evidence="2 3" key="1">
    <citation type="journal article" date="2014" name="Int. J. Syst. Evol. Microbiol.">
        <title>Complete genome sequence of Corynebacterium casei LMG S-19264T (=DSM 44701T), isolated from a smear-ripened cheese.</title>
        <authorList>
            <consortium name="US DOE Joint Genome Institute (JGI-PGF)"/>
            <person name="Walter F."/>
            <person name="Albersmeier A."/>
            <person name="Kalinowski J."/>
            <person name="Ruckert C."/>
        </authorList>
    </citation>
    <scope>NUCLEOTIDE SEQUENCE [LARGE SCALE GENOMIC DNA]</scope>
    <source>
        <strain evidence="2 3">KCTC 23968</strain>
    </source>
</reference>
<feature type="region of interest" description="Disordered" evidence="1">
    <location>
        <begin position="67"/>
        <end position="122"/>
    </location>
</feature>
<accession>A0A918KIM8</accession>
<name>A0A918KIM8_9PROT</name>
<protein>
    <submittedName>
        <fullName evidence="2">Uncharacterized protein</fullName>
    </submittedName>
</protein>
<dbReference type="Proteomes" id="UP000600865">
    <property type="component" value="Unassembled WGS sequence"/>
</dbReference>